<gene>
    <name evidence="4" type="ORF">QQS21_003142</name>
</gene>
<reference evidence="4" key="1">
    <citation type="submission" date="2023-06" db="EMBL/GenBank/DDBJ databases">
        <title>Conoideocrella luteorostrata (Hypocreales: Clavicipitaceae), a potential biocontrol fungus for elongate hemlock scale in United States Christmas tree production areas.</title>
        <authorList>
            <person name="Barrett H."/>
            <person name="Lovett B."/>
            <person name="Macias A.M."/>
            <person name="Stajich J.E."/>
            <person name="Kasson M.T."/>
        </authorList>
    </citation>
    <scope>NUCLEOTIDE SEQUENCE</scope>
    <source>
        <strain evidence="4">ARSEF 14590</strain>
    </source>
</reference>
<dbReference type="InterPro" id="IPR054471">
    <property type="entry name" value="GPIID_WHD"/>
</dbReference>
<feature type="domain" description="C2H2-type" evidence="3">
    <location>
        <begin position="927"/>
        <end position="954"/>
    </location>
</feature>
<keyword evidence="2" id="KW-0863">Zinc-finger</keyword>
<dbReference type="GO" id="GO:0008270">
    <property type="term" value="F:zinc ion binding"/>
    <property type="evidence" value="ECO:0007669"/>
    <property type="project" value="UniProtKB-KW"/>
</dbReference>
<comment type="caution">
    <text evidence="4">The sequence shown here is derived from an EMBL/GenBank/DDBJ whole genome shotgun (WGS) entry which is preliminary data.</text>
</comment>
<dbReference type="InterPro" id="IPR027417">
    <property type="entry name" value="P-loop_NTPase"/>
</dbReference>
<name>A0AAJ0CTT4_9HYPO</name>
<keyword evidence="5" id="KW-1185">Reference proteome</keyword>
<dbReference type="InterPro" id="IPR056884">
    <property type="entry name" value="NPHP3-like_N"/>
</dbReference>
<dbReference type="PANTHER" id="PTHR10039:SF14">
    <property type="entry name" value="NACHT DOMAIN-CONTAINING PROTEIN"/>
    <property type="match status" value="1"/>
</dbReference>
<dbReference type="Gene3D" id="3.30.160.60">
    <property type="entry name" value="Classic Zinc Finger"/>
    <property type="match status" value="2"/>
</dbReference>
<dbReference type="Pfam" id="PF22939">
    <property type="entry name" value="WHD_GPIID"/>
    <property type="match status" value="1"/>
</dbReference>
<dbReference type="InterPro" id="IPR036236">
    <property type="entry name" value="Znf_C2H2_sf"/>
</dbReference>
<evidence type="ECO:0000259" key="3">
    <source>
        <dbReference type="PROSITE" id="PS50157"/>
    </source>
</evidence>
<sequence>MERLCTLADEFASWDSLKPNDRAYFESSNYNNVQQDIGTIQAQQEIAKTLMNMNRIEHFLTRMAHFEEILLVLDFEHTPRVMAYVWGPIRFLILTTNLTEKALDYVLDVYEQLGNAMPPLHMYVQLFTSLPETGECLACIYEHIGSFHRLAYKLFSVRTHLWQRLYKATWKSSGEIFRHLSDCLSRHEKFMASHAYPFQEQYLMLDMGRSADPLSVAQYHDTTKQELSSHLRGLELCLENFKEEEASRKAANKKDVISWLSASTRTMSTHRELQSMRICPNSCRWLFKRYNEVRDWMTEEKIPESALWLHGSRGYGKSVLVSALVDELKKYSKNNEHNLPPNSKVYFFYCQEDDAESCTYLGILKGILRQMVDDNDDLIPLCVEKRASTGKANLESPEAAESLIDAFLEYNPRQYIIIDGPDQCNSSESIQTAQFFKKQIEKYDNETTRGRLRVLFMSQPMEEPAIVSTMPQDGACVQLKPLDNADDIRAFVKKRIPEFSQSRTTNSGFNLSEGDKFQIERIICHLSKDMFLFAHLAIEFLLQQPTKEKLKEKIEGEMLPKELSQMYEKIIGEIKNELLQLADGEAHWDMAKFLLSWLVCAKRPLKWHEMQAALSFDPNRQTVDFDNKMLRQNATKYLGSLVHVIDGDYIRIIHSTARIHVVKNEHINEGEVQCELAILCLRYLCLPCFSKYEDDEHDRMNMARLGWFSFQDYACSQWRGHVADIISKRGSFFSGSDYERRIAYALKCFVEKYDASLASEFHADFEQERAELSEFSGLSFYNDLISLWNHIVVTEKSTYDNRNKTGIEELDEVLQENRKLIEDNFTPTSAACLEDTIKDYYGPCLYKCKRTLCKSFYLGFERKKDRDVHHNRHDRPFPCLLPDCRSAPIGFSSSKDQLRHMRKNHPDKYDGLCAFEPLNPVVNSTKFQCEICKQNFTRNINLKGHMRSHFGDRPYVCSHAHCDKSFARLNDLRRHERNRSRFHR</sequence>
<dbReference type="InterPro" id="IPR056125">
    <property type="entry name" value="DUF7708"/>
</dbReference>
<feature type="domain" description="C2H2-type" evidence="3">
    <location>
        <begin position="955"/>
        <end position="984"/>
    </location>
</feature>
<evidence type="ECO:0000256" key="2">
    <source>
        <dbReference type="PROSITE-ProRule" id="PRU00042"/>
    </source>
</evidence>
<organism evidence="4 5">
    <name type="scientific">Conoideocrella luteorostrata</name>
    <dbReference type="NCBI Taxonomy" id="1105319"/>
    <lineage>
        <taxon>Eukaryota</taxon>
        <taxon>Fungi</taxon>
        <taxon>Dikarya</taxon>
        <taxon>Ascomycota</taxon>
        <taxon>Pezizomycotina</taxon>
        <taxon>Sordariomycetes</taxon>
        <taxon>Hypocreomycetidae</taxon>
        <taxon>Hypocreales</taxon>
        <taxon>Clavicipitaceae</taxon>
        <taxon>Conoideocrella</taxon>
    </lineage>
</organism>
<dbReference type="PANTHER" id="PTHR10039">
    <property type="entry name" value="AMELOGENIN"/>
    <property type="match status" value="1"/>
</dbReference>
<keyword evidence="1" id="KW-0677">Repeat</keyword>
<dbReference type="PROSITE" id="PS00028">
    <property type="entry name" value="ZINC_FINGER_C2H2_1"/>
    <property type="match status" value="1"/>
</dbReference>
<evidence type="ECO:0000313" key="4">
    <source>
        <dbReference type="EMBL" id="KAK2606449.1"/>
    </source>
</evidence>
<dbReference type="Gene3D" id="3.40.50.300">
    <property type="entry name" value="P-loop containing nucleotide triphosphate hydrolases"/>
    <property type="match status" value="1"/>
</dbReference>
<dbReference type="AlphaFoldDB" id="A0AAJ0CTT4"/>
<keyword evidence="2" id="KW-0862">Zinc</keyword>
<dbReference type="InterPro" id="IPR013087">
    <property type="entry name" value="Znf_C2H2_type"/>
</dbReference>
<dbReference type="EMBL" id="JASWJB010000040">
    <property type="protein sequence ID" value="KAK2606449.1"/>
    <property type="molecule type" value="Genomic_DNA"/>
</dbReference>
<keyword evidence="2" id="KW-0479">Metal-binding</keyword>
<dbReference type="Pfam" id="PF24809">
    <property type="entry name" value="DUF7708"/>
    <property type="match status" value="1"/>
</dbReference>
<dbReference type="Pfam" id="PF00096">
    <property type="entry name" value="zf-C2H2"/>
    <property type="match status" value="2"/>
</dbReference>
<evidence type="ECO:0000256" key="1">
    <source>
        <dbReference type="ARBA" id="ARBA00022737"/>
    </source>
</evidence>
<dbReference type="SMART" id="SM00355">
    <property type="entry name" value="ZnF_C2H2"/>
    <property type="match status" value="3"/>
</dbReference>
<dbReference type="Pfam" id="PF24883">
    <property type="entry name" value="NPHP3_N"/>
    <property type="match status" value="1"/>
</dbReference>
<protein>
    <recommendedName>
        <fullName evidence="3">C2H2-type domain-containing protein</fullName>
    </recommendedName>
</protein>
<evidence type="ECO:0000313" key="5">
    <source>
        <dbReference type="Proteomes" id="UP001251528"/>
    </source>
</evidence>
<dbReference type="SUPFAM" id="SSF52540">
    <property type="entry name" value="P-loop containing nucleoside triphosphate hydrolases"/>
    <property type="match status" value="1"/>
</dbReference>
<accession>A0AAJ0CTT4</accession>
<dbReference type="PROSITE" id="PS50157">
    <property type="entry name" value="ZINC_FINGER_C2H2_2"/>
    <property type="match status" value="2"/>
</dbReference>
<dbReference type="Proteomes" id="UP001251528">
    <property type="component" value="Unassembled WGS sequence"/>
</dbReference>
<dbReference type="SUPFAM" id="SSF57667">
    <property type="entry name" value="beta-beta-alpha zinc fingers"/>
    <property type="match status" value="1"/>
</dbReference>
<proteinExistence type="predicted"/>